<feature type="compositionally biased region" description="Low complexity" evidence="7">
    <location>
        <begin position="610"/>
        <end position="623"/>
    </location>
</feature>
<feature type="transmembrane region" description="Helical" evidence="8">
    <location>
        <begin position="481"/>
        <end position="499"/>
    </location>
</feature>
<evidence type="ECO:0000256" key="1">
    <source>
        <dbReference type="ARBA" id="ARBA00004141"/>
    </source>
</evidence>
<comment type="subcellular location">
    <subcellularLocation>
        <location evidence="1">Membrane</location>
        <topology evidence="1">Multi-pass membrane protein</topology>
    </subcellularLocation>
</comment>
<dbReference type="SUPFAM" id="SSF51197">
    <property type="entry name" value="Clavaminate synthase-like"/>
    <property type="match status" value="1"/>
</dbReference>
<evidence type="ECO:0000313" key="10">
    <source>
        <dbReference type="EMBL" id="KAH9845184.1"/>
    </source>
</evidence>
<keyword evidence="3" id="KW-0808">Transferase</keyword>
<name>A0A9W7T1B0_9PEZI</name>
<dbReference type="SUPFAM" id="SSF53448">
    <property type="entry name" value="Nucleotide-diphospho-sugar transferases"/>
    <property type="match status" value="1"/>
</dbReference>
<dbReference type="AlphaFoldDB" id="A0A9W7T1B0"/>
<evidence type="ECO:0000313" key="11">
    <source>
        <dbReference type="Proteomes" id="UP001138500"/>
    </source>
</evidence>
<dbReference type="OrthoDB" id="72851at2759"/>
<evidence type="ECO:0000256" key="6">
    <source>
        <dbReference type="ARBA" id="ARBA00023136"/>
    </source>
</evidence>
<dbReference type="InterPro" id="IPR050321">
    <property type="entry name" value="Glycosyltr_2/OpgH_subfam"/>
</dbReference>
<feature type="transmembrane region" description="Helical" evidence="8">
    <location>
        <begin position="442"/>
        <end position="461"/>
    </location>
</feature>
<dbReference type="InterPro" id="IPR001173">
    <property type="entry name" value="Glyco_trans_2-like"/>
</dbReference>
<sequence length="879" mass="100156">MVEPAQIETTTGWDSQAKPRWWHKSIFGKRDTVQADRQKDLEKAADGAKDDSRSIDEGPVEMNGEKPAPAPDQPSRQVQRTTWQKFVDEFRKNYCPRTSPPLILPTCPTDDEKYSFVDMNRLPIILCGLVSTLSLSVGAWLFVHANWYFFWYAVYALYSESYLFASVFVSVWGKSFDLPAHNKKKEKFLLTDETAPTVDIFLPVCKEPLEVLENTWKHVAQLKYPAGKCRPIVLDDGAQEGVMLLAKRFGYRYLVRPDRPVLKKAGNMRHAFSVTDGQFFVVFDADFCPRPDFLLELMPIHLDNPNIAIVQSPQFFRSPDEQTWIEQGSSAVQEHFYRLIQTCRNTWGASICVGSNAVYRRASLTAVGGTAPAECSEDVHTGFYAVDRGWSLFYTPLVLACGICPSTPRALFSQQMRWCTGSLSLLTRRDFWRSKLNRKQKACYLTGMMYYSTTATALVFSPLPAPILLWTRPDLMKYYNLFFALPSLLTGLVFIRCWARSRYTQSVQYAQIVMAYAYLHAFWDHFCGTKLVWVPSGDNKAHKNNRYRNMLIFAWAWTITHNTLLITGATYRICTGLAWYQVVPALCLDLYNLLVVHRSSNPAIPPSHPNPSLLSSNAPLPHSQRVRSQSPKNKQFWLDHGFLKIPSCSSREAATQFTAALWGRVGASPHDKSTWPTGKVNMPSHNAYPVKAFAPKAWAAICEVLGGEDKIAEWCTNWKDSYIPDWGEPGFHADDELNYRRLANWHADGESFVHYLNSPEQALLVNPLFTDIAPKGGGTEPKLTRPYTFHEAIGNVGDVYVLHPFMLHSASKNPRRHLRIITNPPVAIKAPFRYWREDGRYSLGEKKTLRELRKPEGFERVQQAREEKEEERVKAAAAR</sequence>
<feature type="compositionally biased region" description="Basic and acidic residues" evidence="7">
    <location>
        <begin position="28"/>
        <end position="56"/>
    </location>
</feature>
<evidence type="ECO:0000256" key="4">
    <source>
        <dbReference type="ARBA" id="ARBA00022692"/>
    </source>
</evidence>
<organism evidence="10 11">
    <name type="scientific">Teratosphaeria destructans</name>
    <dbReference type="NCBI Taxonomy" id="418781"/>
    <lineage>
        <taxon>Eukaryota</taxon>
        <taxon>Fungi</taxon>
        <taxon>Dikarya</taxon>
        <taxon>Ascomycota</taxon>
        <taxon>Pezizomycotina</taxon>
        <taxon>Dothideomycetes</taxon>
        <taxon>Dothideomycetidae</taxon>
        <taxon>Mycosphaerellales</taxon>
        <taxon>Teratosphaeriaceae</taxon>
        <taxon>Teratosphaeria</taxon>
    </lineage>
</organism>
<dbReference type="Proteomes" id="UP001138500">
    <property type="component" value="Unassembled WGS sequence"/>
</dbReference>
<feature type="transmembrane region" description="Helical" evidence="8">
    <location>
        <begin position="149"/>
        <end position="173"/>
    </location>
</feature>
<feature type="region of interest" description="Disordered" evidence="7">
    <location>
        <begin position="860"/>
        <end position="879"/>
    </location>
</feature>
<dbReference type="GO" id="GO:0016757">
    <property type="term" value="F:glycosyltransferase activity"/>
    <property type="evidence" value="ECO:0007669"/>
    <property type="project" value="UniProtKB-KW"/>
</dbReference>
<dbReference type="Gene3D" id="3.90.550.10">
    <property type="entry name" value="Spore Coat Polysaccharide Biosynthesis Protein SpsA, Chain A"/>
    <property type="match status" value="1"/>
</dbReference>
<reference evidence="10 11" key="2">
    <citation type="journal article" date="2021" name="Curr. Genet.">
        <title>Genetic response to nitrogen starvation in the aggressive Eucalyptus foliar pathogen Teratosphaeria destructans.</title>
        <authorList>
            <person name="Havenga M."/>
            <person name="Wingfield B.D."/>
            <person name="Wingfield M.J."/>
            <person name="Dreyer L.L."/>
            <person name="Roets F."/>
            <person name="Aylward J."/>
        </authorList>
    </citation>
    <scope>NUCLEOTIDE SEQUENCE [LARGE SCALE GENOMIC DNA]</scope>
    <source>
        <strain evidence="10">CMW44962</strain>
    </source>
</reference>
<keyword evidence="11" id="KW-1185">Reference proteome</keyword>
<dbReference type="EMBL" id="RIBY02000114">
    <property type="protein sequence ID" value="KAH9845184.1"/>
    <property type="molecule type" value="Genomic_DNA"/>
</dbReference>
<comment type="caution">
    <text evidence="10">The sequence shown here is derived from an EMBL/GenBank/DDBJ whole genome shotgun (WGS) entry which is preliminary data.</text>
</comment>
<evidence type="ECO:0000256" key="5">
    <source>
        <dbReference type="ARBA" id="ARBA00022989"/>
    </source>
</evidence>
<keyword evidence="2" id="KW-0328">Glycosyltransferase</keyword>
<feature type="transmembrane region" description="Helical" evidence="8">
    <location>
        <begin position="550"/>
        <end position="571"/>
    </location>
</feature>
<evidence type="ECO:0000256" key="8">
    <source>
        <dbReference type="SAM" id="Phobius"/>
    </source>
</evidence>
<accession>A0A9W7T1B0</accession>
<evidence type="ECO:0000259" key="9">
    <source>
        <dbReference type="Pfam" id="PF00535"/>
    </source>
</evidence>
<feature type="region of interest" description="Disordered" evidence="7">
    <location>
        <begin position="27"/>
        <end position="78"/>
    </location>
</feature>
<dbReference type="GO" id="GO:0016020">
    <property type="term" value="C:membrane"/>
    <property type="evidence" value="ECO:0007669"/>
    <property type="project" value="UniProtKB-SubCell"/>
</dbReference>
<dbReference type="PANTHER" id="PTHR43867:SF2">
    <property type="entry name" value="CELLULOSE SYNTHASE CATALYTIC SUBUNIT A [UDP-FORMING]"/>
    <property type="match status" value="1"/>
</dbReference>
<reference evidence="10 11" key="1">
    <citation type="journal article" date="2018" name="IMA Fungus">
        <title>IMA Genome-F 10: Nine draft genome sequences of Claviceps purpurea s.lat., including C. arundinis, C. humidiphila, and C. cf. spartinae, pseudomolecules for the pitch canker pathogen Fusarium circinatum, draft genome of Davidsoniella eucalypti, Grosmannia galeiformis, Quambalaria eucalypti, and Teratosphaeria destructans.</title>
        <authorList>
            <person name="Wingfield B.D."/>
            <person name="Liu M."/>
            <person name="Nguyen H.D."/>
            <person name="Lane F.A."/>
            <person name="Morgan S.W."/>
            <person name="De Vos L."/>
            <person name="Wilken P.M."/>
            <person name="Duong T.A."/>
            <person name="Aylward J."/>
            <person name="Coetzee M.P."/>
            <person name="Dadej K."/>
            <person name="De Beer Z.W."/>
            <person name="Findlay W."/>
            <person name="Havenga M."/>
            <person name="Kolarik M."/>
            <person name="Menzies J.G."/>
            <person name="Naidoo K."/>
            <person name="Pochopski O."/>
            <person name="Shoukouhi P."/>
            <person name="Santana Q.C."/>
            <person name="Seifert K.A."/>
            <person name="Soal N."/>
            <person name="Steenkamp E.T."/>
            <person name="Tatham C.T."/>
            <person name="van der Nest M.A."/>
            <person name="Wingfield M.J."/>
        </authorList>
    </citation>
    <scope>NUCLEOTIDE SEQUENCE [LARGE SCALE GENOMIC DNA]</scope>
    <source>
        <strain evidence="10">CMW44962</strain>
    </source>
</reference>
<gene>
    <name evidence="10" type="ORF">Tdes44962_MAKER06758</name>
</gene>
<feature type="region of interest" description="Disordered" evidence="7">
    <location>
        <begin position="606"/>
        <end position="626"/>
    </location>
</feature>
<dbReference type="InterPro" id="IPR029044">
    <property type="entry name" value="Nucleotide-diphossugar_trans"/>
</dbReference>
<dbReference type="PANTHER" id="PTHR43867">
    <property type="entry name" value="CELLULOSE SYNTHASE CATALYTIC SUBUNIT A [UDP-FORMING]"/>
    <property type="match status" value="1"/>
</dbReference>
<feature type="region of interest" description="Disordered" evidence="7">
    <location>
        <begin position="1"/>
        <end position="20"/>
    </location>
</feature>
<dbReference type="CDD" id="cd06421">
    <property type="entry name" value="CESA_CelA_like"/>
    <property type="match status" value="1"/>
</dbReference>
<evidence type="ECO:0000256" key="3">
    <source>
        <dbReference type="ARBA" id="ARBA00022679"/>
    </source>
</evidence>
<feature type="domain" description="Glycosyltransferase 2-like" evidence="9">
    <location>
        <begin position="200"/>
        <end position="364"/>
    </location>
</feature>
<keyword evidence="6 8" id="KW-0472">Membrane</keyword>
<protein>
    <submittedName>
        <fullName evidence="10">Glycosyltransferase family 2 protein</fullName>
    </submittedName>
</protein>
<evidence type="ECO:0000256" key="2">
    <source>
        <dbReference type="ARBA" id="ARBA00022676"/>
    </source>
</evidence>
<feature type="transmembrane region" description="Helical" evidence="8">
    <location>
        <begin position="122"/>
        <end position="143"/>
    </location>
</feature>
<keyword evidence="5 8" id="KW-1133">Transmembrane helix</keyword>
<dbReference type="Pfam" id="PF00535">
    <property type="entry name" value="Glycos_transf_2"/>
    <property type="match status" value="1"/>
</dbReference>
<evidence type="ECO:0000256" key="7">
    <source>
        <dbReference type="SAM" id="MobiDB-lite"/>
    </source>
</evidence>
<proteinExistence type="predicted"/>
<keyword evidence="4 8" id="KW-0812">Transmembrane</keyword>